<feature type="non-terminal residue" evidence="1">
    <location>
        <position position="416"/>
    </location>
</feature>
<dbReference type="Proteomes" id="UP000789831">
    <property type="component" value="Unassembled WGS sequence"/>
</dbReference>
<proteinExistence type="predicted"/>
<gene>
    <name evidence="1" type="ORF">AGERDE_LOCUS11026</name>
</gene>
<comment type="caution">
    <text evidence="1">The sequence shown here is derived from an EMBL/GenBank/DDBJ whole genome shotgun (WGS) entry which is preliminary data.</text>
</comment>
<dbReference type="AlphaFoldDB" id="A0A9N9DKY7"/>
<reference evidence="1" key="1">
    <citation type="submission" date="2021-06" db="EMBL/GenBank/DDBJ databases">
        <authorList>
            <person name="Kallberg Y."/>
            <person name="Tangrot J."/>
            <person name="Rosling A."/>
        </authorList>
    </citation>
    <scope>NUCLEOTIDE SEQUENCE</scope>
    <source>
        <strain evidence="1">MT106</strain>
    </source>
</reference>
<organism evidence="1 2">
    <name type="scientific">Ambispora gerdemannii</name>
    <dbReference type="NCBI Taxonomy" id="144530"/>
    <lineage>
        <taxon>Eukaryota</taxon>
        <taxon>Fungi</taxon>
        <taxon>Fungi incertae sedis</taxon>
        <taxon>Mucoromycota</taxon>
        <taxon>Glomeromycotina</taxon>
        <taxon>Glomeromycetes</taxon>
        <taxon>Archaeosporales</taxon>
        <taxon>Ambisporaceae</taxon>
        <taxon>Ambispora</taxon>
    </lineage>
</organism>
<dbReference type="OrthoDB" id="2385582at2759"/>
<evidence type="ECO:0000313" key="2">
    <source>
        <dbReference type="Proteomes" id="UP000789831"/>
    </source>
</evidence>
<sequence length="416" mass="48514">MSTQFEGFKKHLDPDDLSLISILQFRRNKDDLHTIKIMNIRWNIGKYFARGLSLASDEIGDREEVGLRCQNNHLSDPAMFGLQQTQNEEVVKFWLDVDNENAELRIKQTQLQFVVDRSISNNKAHDLIEEQKLGFISKRTLDHDSENDEKLRSKRVRGPVNNAEETVIEDEEKITQEGKWTLTPEKFLCHSFLIDPDDKNYIQQGVFTCEELSEIKNFDKKALLLMPNDLLGYLNSFRKSNTSDLRELIFRSDQAFDRSKDFDLDWIRCCYNNSVLEYEARHLAKEHLEAWIMLHAWSFIDKAFFDIDGMEIVRGESSSYASSNRKNAQRVLASTTSLKRKLMGRRGDLIIRKWHTEYGCSEAGKIFEGNNDTKIIKEGGLKMPKMLRDMFNDLCEAMEMREDKIRKLETIGFIIA</sequence>
<dbReference type="EMBL" id="CAJVPL010004043">
    <property type="protein sequence ID" value="CAG8642215.1"/>
    <property type="molecule type" value="Genomic_DNA"/>
</dbReference>
<keyword evidence="2" id="KW-1185">Reference proteome</keyword>
<protein>
    <submittedName>
        <fullName evidence="1">2268_t:CDS:1</fullName>
    </submittedName>
</protein>
<accession>A0A9N9DKY7</accession>
<evidence type="ECO:0000313" key="1">
    <source>
        <dbReference type="EMBL" id="CAG8642215.1"/>
    </source>
</evidence>
<name>A0A9N9DKY7_9GLOM</name>